<dbReference type="PANTHER" id="PTHR46087:SF9">
    <property type="entry name" value="ARM REPEAT SUPERFAMILY PROTEIN"/>
    <property type="match status" value="1"/>
</dbReference>
<protein>
    <submittedName>
        <fullName evidence="2">Uncharacterized protein</fullName>
    </submittedName>
</protein>
<dbReference type="EMBL" id="CABITT030000004">
    <property type="protein sequence ID" value="VVB03054.1"/>
    <property type="molecule type" value="Genomic_DNA"/>
</dbReference>
<comment type="caution">
    <text evidence="2">The sequence shown here is derived from an EMBL/GenBank/DDBJ whole genome shotgun (WGS) entry which is preliminary data.</text>
</comment>
<name>A0A565BPZ8_9BRAS</name>
<proteinExistence type="predicted"/>
<accession>A0A565BPZ8</accession>
<feature type="compositionally biased region" description="Polar residues" evidence="1">
    <location>
        <begin position="566"/>
        <end position="575"/>
    </location>
</feature>
<evidence type="ECO:0000256" key="1">
    <source>
        <dbReference type="SAM" id="MobiDB-lite"/>
    </source>
</evidence>
<dbReference type="Pfam" id="PF21052">
    <property type="entry name" value="EFR3_ARM"/>
    <property type="match status" value="1"/>
</dbReference>
<sequence>MSSVSGVISRQVLPVCGSLCILCPALRARSRQPVKRYKKLIADIFPRNQEEGPNDRKIGKLCEYAAKNAVRMPKISDSLEQRCYKELRNENFQSAKIAMCIYRRLLVTCKEQMPLFSSGFLRTVQALLDQTRQDEMQIVGCQSLFEFVNNQKDGSSLFNLEGFLPKLCQLAQEGGNDDRSQSLRAAGLQALSAMIWLMGEYSHIPNDFDNVVSAVLENYGQPKKTTNANDSGRKWVNEVLKNEGHVAHADSLINVPSWRTVVNELNVKMEDSLDPSFWSKVCLHNMAKLGEEATTMRRILESLFRYFDEGYLWSMENSIAFPVLRDLQFLMEISGQRTHFLLSMLIKHLDHKSVLKQPSMQLNILEVTSALAENAKVEHSAAIVSAISDIMRHLRKCMHSSLDEANLGTELANCNRTVSVAVDKCLVQLTKKVGDAGPILDAMAMMLENISAVTDVARTTIAAVFRTAQIIASIPNLSYQNKAFPEALFHQLLQAMVHPDHKTRIGAHRIFSVVLVPTSVCPRPSSTTTDLKKGMGLPRSLSRTASVFSSSAALFEKLRKDKFSSMLTSDQSQNEMPEEDSESNRGEILDRLKSSYSQAYSTWNQPATSVADNSVAVLNAELDAVYIRLSSHQIGLLLSSIWAQSISPANTPDNYEAIANTYSLVLLFSRVKNSSHDALIRSFQMALSLRDISLMEGGPLPPSRRRSLFTLAASMVLFSSKAFNLFSLADFTKLALQGPTLDPFLRLVEDHKLKAVYPDQLLTVAYGCEKDDASALGTLSNIAVSTEHSRGTLVYEIVKSLEDMCNSEMDKMREQLLTEFMPDDACPLGTRFLEEIQKPYQVESGDVKPQKVDAALFSHQEQEYGDGTETVPNNNRVTFAEIPELLTVNQILESVVETTRQVGRISFHTAADASYKEMTLHCENLLMGKQQKISSLLNSQLRHQSSANCSPRQHDEEIKIATFHPMVNSAFHTEFEVPLLAREFDMKSPRTPMGMISPRTPVGTIQTQCYAELQNNPHAYRLPASSPYDNFLKAAGC</sequence>
<evidence type="ECO:0000313" key="3">
    <source>
        <dbReference type="Proteomes" id="UP000489600"/>
    </source>
</evidence>
<dbReference type="InterPro" id="IPR055296">
    <property type="entry name" value="SRL2-like"/>
</dbReference>
<dbReference type="SUPFAM" id="SSF48371">
    <property type="entry name" value="ARM repeat"/>
    <property type="match status" value="1"/>
</dbReference>
<dbReference type="AlphaFoldDB" id="A0A565BPZ8"/>
<dbReference type="OrthoDB" id="19232at2759"/>
<dbReference type="Proteomes" id="UP000489600">
    <property type="component" value="Unassembled WGS sequence"/>
</dbReference>
<reference evidence="2" key="1">
    <citation type="submission" date="2019-07" db="EMBL/GenBank/DDBJ databases">
        <authorList>
            <person name="Dittberner H."/>
        </authorList>
    </citation>
    <scope>NUCLEOTIDE SEQUENCE [LARGE SCALE GENOMIC DNA]</scope>
</reference>
<dbReference type="PANTHER" id="PTHR46087">
    <property type="entry name" value="PUTATIVE, EXPRESSED-RELATED"/>
    <property type="match status" value="1"/>
</dbReference>
<keyword evidence="3" id="KW-1185">Reference proteome</keyword>
<gene>
    <name evidence="2" type="ORF">ANE_LOCUS13498</name>
</gene>
<dbReference type="InterPro" id="IPR049152">
    <property type="entry name" value="EFR3-like_ARM"/>
</dbReference>
<feature type="region of interest" description="Disordered" evidence="1">
    <location>
        <begin position="566"/>
        <end position="585"/>
    </location>
</feature>
<evidence type="ECO:0000313" key="2">
    <source>
        <dbReference type="EMBL" id="VVB03054.1"/>
    </source>
</evidence>
<dbReference type="InterPro" id="IPR016024">
    <property type="entry name" value="ARM-type_fold"/>
</dbReference>
<organism evidence="2 3">
    <name type="scientific">Arabis nemorensis</name>
    <dbReference type="NCBI Taxonomy" id="586526"/>
    <lineage>
        <taxon>Eukaryota</taxon>
        <taxon>Viridiplantae</taxon>
        <taxon>Streptophyta</taxon>
        <taxon>Embryophyta</taxon>
        <taxon>Tracheophyta</taxon>
        <taxon>Spermatophyta</taxon>
        <taxon>Magnoliopsida</taxon>
        <taxon>eudicotyledons</taxon>
        <taxon>Gunneridae</taxon>
        <taxon>Pentapetalae</taxon>
        <taxon>rosids</taxon>
        <taxon>malvids</taxon>
        <taxon>Brassicales</taxon>
        <taxon>Brassicaceae</taxon>
        <taxon>Arabideae</taxon>
        <taxon>Arabis</taxon>
    </lineage>
</organism>